<keyword evidence="1" id="KW-0418">Kinase</keyword>
<dbReference type="GO" id="GO:0016301">
    <property type="term" value="F:kinase activity"/>
    <property type="evidence" value="ECO:0007669"/>
    <property type="project" value="UniProtKB-KW"/>
</dbReference>
<dbReference type="AlphaFoldDB" id="S9TI32"/>
<keyword evidence="1" id="KW-0808">Transferase</keyword>
<evidence type="ECO:0000313" key="1">
    <source>
        <dbReference type="EMBL" id="EPY16534.1"/>
    </source>
</evidence>
<dbReference type="Proteomes" id="UP000015354">
    <property type="component" value="Unassembled WGS sequence"/>
</dbReference>
<comment type="caution">
    <text evidence="1">The sequence shown here is derived from an EMBL/GenBank/DDBJ whole genome shotgun (WGS) entry which is preliminary data.</text>
</comment>
<sequence>MDPTQFVLDGKTLELPNMSASHPLTTRIEALRMFLEEKLGDDTFIHCYKVMNDVSADNDQALERLTQALSEEQRRFIPLIAQLLVCEDAFNKQSLVGR</sequence>
<proteinExistence type="predicted"/>
<gene>
    <name evidence="1" type="ORF">STCU_11162</name>
</gene>
<reference evidence="1 2" key="1">
    <citation type="journal article" date="2013" name="PLoS ONE">
        <title>Predicting the Proteins of Angomonas deanei, Strigomonas culicis and Their Respective Endosymbionts Reveals New Aspects of the Trypanosomatidae Family.</title>
        <authorList>
            <person name="Motta M.C."/>
            <person name="Martins A.C."/>
            <person name="de Souza S.S."/>
            <person name="Catta-Preta C.M."/>
            <person name="Silva R."/>
            <person name="Klein C.C."/>
            <person name="de Almeida L.G."/>
            <person name="de Lima Cunha O."/>
            <person name="Ciapina L.P."/>
            <person name="Brocchi M."/>
            <person name="Colabardini A.C."/>
            <person name="de Araujo Lima B."/>
            <person name="Machado C.R."/>
            <person name="de Almeida Soares C.M."/>
            <person name="Probst C.M."/>
            <person name="de Menezes C.B."/>
            <person name="Thompson C.E."/>
            <person name="Bartholomeu D.C."/>
            <person name="Gradia D.F."/>
            <person name="Pavoni D.P."/>
            <person name="Grisard E.C."/>
            <person name="Fantinatti-Garboggini F."/>
            <person name="Marchini F.K."/>
            <person name="Rodrigues-Luiz G.F."/>
            <person name="Wagner G."/>
            <person name="Goldman G.H."/>
            <person name="Fietto J.L."/>
            <person name="Elias M.C."/>
            <person name="Goldman M.H."/>
            <person name="Sagot M.F."/>
            <person name="Pereira M."/>
            <person name="Stoco P.H."/>
            <person name="de Mendonca-Neto R.P."/>
            <person name="Teixeira S.M."/>
            <person name="Maciel T.E."/>
            <person name="de Oliveira Mendes T.A."/>
            <person name="Urmenyi T.P."/>
            <person name="de Souza W."/>
            <person name="Schenkman S."/>
            <person name="de Vasconcelos A.T."/>
        </authorList>
    </citation>
    <scope>NUCLEOTIDE SEQUENCE [LARGE SCALE GENOMIC DNA]</scope>
</reference>
<accession>S9TI32</accession>
<dbReference type="EMBL" id="ATMH01011071">
    <property type="protein sequence ID" value="EPY16534.1"/>
    <property type="molecule type" value="Genomic_DNA"/>
</dbReference>
<keyword evidence="2" id="KW-1185">Reference proteome</keyword>
<name>S9TI32_9TRYP</name>
<organism evidence="1 2">
    <name type="scientific">Strigomonas culicis</name>
    <dbReference type="NCBI Taxonomy" id="28005"/>
    <lineage>
        <taxon>Eukaryota</taxon>
        <taxon>Discoba</taxon>
        <taxon>Euglenozoa</taxon>
        <taxon>Kinetoplastea</taxon>
        <taxon>Metakinetoplastina</taxon>
        <taxon>Trypanosomatida</taxon>
        <taxon>Trypanosomatidae</taxon>
        <taxon>Strigomonadinae</taxon>
        <taxon>Strigomonas</taxon>
    </lineage>
</organism>
<evidence type="ECO:0000313" key="2">
    <source>
        <dbReference type="Proteomes" id="UP000015354"/>
    </source>
</evidence>
<protein>
    <submittedName>
        <fullName evidence="1">Protein kinase</fullName>
    </submittedName>
</protein>